<proteinExistence type="predicted"/>
<evidence type="ECO:0000256" key="1">
    <source>
        <dbReference type="SAM" id="MobiDB-lite"/>
    </source>
</evidence>
<feature type="compositionally biased region" description="Basic residues" evidence="1">
    <location>
        <begin position="33"/>
        <end position="42"/>
    </location>
</feature>
<reference evidence="2 3" key="1">
    <citation type="submission" date="2020-02" db="EMBL/GenBank/DDBJ databases">
        <authorList>
            <person name="Ferguson B K."/>
        </authorList>
    </citation>
    <scope>NUCLEOTIDE SEQUENCE [LARGE SCALE GENOMIC DNA]</scope>
</reference>
<keyword evidence="3" id="KW-1185">Reference proteome</keyword>
<feature type="non-terminal residue" evidence="2">
    <location>
        <position position="121"/>
    </location>
</feature>
<sequence>MRPASRSEESASYARPLKSQKRSRCPGPGRSERVKKKGAKKAKKDEGLCRQKEMCPAGNRISTSRHPSAEGGIRIGGKNLSWEKIRKSKKPDAEDGVIFFCLFHGGVQGRIGSTRRRCFWP</sequence>
<evidence type="ECO:0000313" key="3">
    <source>
        <dbReference type="Proteomes" id="UP000479000"/>
    </source>
</evidence>
<name>A0A6H5G369_9HEMI</name>
<gene>
    <name evidence="2" type="ORF">NTEN_LOCUS3315</name>
</gene>
<protein>
    <submittedName>
        <fullName evidence="2">Uncharacterized protein</fullName>
    </submittedName>
</protein>
<feature type="region of interest" description="Disordered" evidence="1">
    <location>
        <begin position="1"/>
        <end position="48"/>
    </location>
</feature>
<dbReference type="Proteomes" id="UP000479000">
    <property type="component" value="Unassembled WGS sequence"/>
</dbReference>
<accession>A0A6H5G369</accession>
<evidence type="ECO:0000313" key="2">
    <source>
        <dbReference type="EMBL" id="CAA9996933.1"/>
    </source>
</evidence>
<organism evidence="2 3">
    <name type="scientific">Nesidiocoris tenuis</name>
    <dbReference type="NCBI Taxonomy" id="355587"/>
    <lineage>
        <taxon>Eukaryota</taxon>
        <taxon>Metazoa</taxon>
        <taxon>Ecdysozoa</taxon>
        <taxon>Arthropoda</taxon>
        <taxon>Hexapoda</taxon>
        <taxon>Insecta</taxon>
        <taxon>Pterygota</taxon>
        <taxon>Neoptera</taxon>
        <taxon>Paraneoptera</taxon>
        <taxon>Hemiptera</taxon>
        <taxon>Heteroptera</taxon>
        <taxon>Panheteroptera</taxon>
        <taxon>Cimicomorpha</taxon>
        <taxon>Miridae</taxon>
        <taxon>Dicyphina</taxon>
        <taxon>Nesidiocoris</taxon>
    </lineage>
</organism>
<dbReference type="EMBL" id="CADCXU010005204">
    <property type="protein sequence ID" value="CAA9996933.1"/>
    <property type="molecule type" value="Genomic_DNA"/>
</dbReference>
<dbReference type="AlphaFoldDB" id="A0A6H5G369"/>